<feature type="transmembrane region" description="Helical" evidence="1">
    <location>
        <begin position="21"/>
        <end position="43"/>
    </location>
</feature>
<feature type="transmembrane region" description="Helical" evidence="1">
    <location>
        <begin position="164"/>
        <end position="183"/>
    </location>
</feature>
<keyword evidence="1" id="KW-0472">Membrane</keyword>
<evidence type="ECO:0000313" key="2">
    <source>
        <dbReference type="EMBL" id="MBB6498188.1"/>
    </source>
</evidence>
<dbReference type="EMBL" id="JACHCC010000001">
    <property type="protein sequence ID" value="MBB6498188.1"/>
    <property type="molecule type" value="Genomic_DNA"/>
</dbReference>
<name>A0A7X0IZR9_9SPHI</name>
<protein>
    <submittedName>
        <fullName evidence="2">Magnesium-transporting ATPase (P-type)</fullName>
    </submittedName>
</protein>
<sequence>MFIGHFGLGLATKKAAPKISLGTLLMATQFLDLVWPTLLLLHIETVAIHPGLSGPRSLEFTNYPITHSLLGAIGWSVLFGSIYWIFKKNSKNGILLGLAVLSHWFLDLIVHFHDLPLYPGSSIYLGLGAWASIWFTTLIEMALLITGIILYLQTIIFKNMTGKIVFALLIILLLLVQISSFWGPPPANVQVLAWSAQFQWLFVAMAYWVDNNTVNSQVPKYVLQPQ</sequence>
<gene>
    <name evidence="2" type="ORF">HDF25_000312</name>
</gene>
<reference evidence="2 3" key="1">
    <citation type="submission" date="2020-08" db="EMBL/GenBank/DDBJ databases">
        <title>Genomic Encyclopedia of Type Strains, Phase IV (KMG-V): Genome sequencing to study the core and pangenomes of soil and plant-associated prokaryotes.</title>
        <authorList>
            <person name="Whitman W."/>
        </authorList>
    </citation>
    <scope>NUCLEOTIDE SEQUENCE [LARGE SCALE GENOMIC DNA]</scope>
    <source>
        <strain evidence="2 3">M2T3</strain>
    </source>
</reference>
<keyword evidence="1" id="KW-0812">Transmembrane</keyword>
<dbReference type="Proteomes" id="UP000521017">
    <property type="component" value="Unassembled WGS sequence"/>
</dbReference>
<dbReference type="InterPro" id="IPR007404">
    <property type="entry name" value="YdjM-like"/>
</dbReference>
<keyword evidence="1" id="KW-1133">Transmembrane helix</keyword>
<evidence type="ECO:0000256" key="1">
    <source>
        <dbReference type="SAM" id="Phobius"/>
    </source>
</evidence>
<proteinExistence type="predicted"/>
<dbReference type="Pfam" id="PF04307">
    <property type="entry name" value="YdjM"/>
    <property type="match status" value="1"/>
</dbReference>
<feature type="transmembrane region" description="Helical" evidence="1">
    <location>
        <begin position="189"/>
        <end position="209"/>
    </location>
</feature>
<organism evidence="2 3">
    <name type="scientific">Pedobacter cryoconitis</name>
    <dbReference type="NCBI Taxonomy" id="188932"/>
    <lineage>
        <taxon>Bacteria</taxon>
        <taxon>Pseudomonadati</taxon>
        <taxon>Bacteroidota</taxon>
        <taxon>Sphingobacteriia</taxon>
        <taxon>Sphingobacteriales</taxon>
        <taxon>Sphingobacteriaceae</taxon>
        <taxon>Pedobacter</taxon>
    </lineage>
</organism>
<feature type="transmembrane region" description="Helical" evidence="1">
    <location>
        <begin position="133"/>
        <end position="152"/>
    </location>
</feature>
<feature type="transmembrane region" description="Helical" evidence="1">
    <location>
        <begin position="93"/>
        <end position="113"/>
    </location>
</feature>
<dbReference type="RefSeq" id="WP_184622069.1">
    <property type="nucleotide sequence ID" value="NZ_JACHCC010000001.1"/>
</dbReference>
<feature type="transmembrane region" description="Helical" evidence="1">
    <location>
        <begin position="63"/>
        <end position="86"/>
    </location>
</feature>
<comment type="caution">
    <text evidence="2">The sequence shown here is derived from an EMBL/GenBank/DDBJ whole genome shotgun (WGS) entry which is preliminary data.</text>
</comment>
<accession>A0A7X0IZR9</accession>
<evidence type="ECO:0000313" key="3">
    <source>
        <dbReference type="Proteomes" id="UP000521017"/>
    </source>
</evidence>
<dbReference type="AlphaFoldDB" id="A0A7X0IZR9"/>